<evidence type="ECO:0000256" key="1">
    <source>
        <dbReference type="ARBA" id="ARBA00001974"/>
    </source>
</evidence>
<sequence length="422" mass="46979">MCTATKCQTRATPLITFGAARRHPTRRYNAPHIAASLSSGKGSVNVDERYDVVVVGAGVIGLAIAQKLTSRGMRVLIVDRRTVIGAETSSRNSEVLHAGMHYEPGSLKAKWCVDGRQMIIEHCIRKGVRWEKIGKFIVAQDESQIPELDAMMRRAEANGVEDLRVFSGGRINEYEKNVMAFAGIWSPSTSIVDGRQLMESFEYDCIRSSRAKFALNEEVLEIVRVQGDSFRVKTNKRVVMSRRVVNAAGLWAHELCERTMDAYSKSNAPPPPMYFARGMYCKLKKGVPVPFQRLVYPLPRDGGLGIHFTRDVDDVCKFGPDIEWTDGLDYACDESRVPAFYESVREYWPGLRDGWLSPFYTGIRPKLINATGDKDEPGATTDFVVQSESEHGALGLVQLFGFESPGLTSCMAIAEHVANILE</sequence>
<organism evidence="10">
    <name type="scientific">Ostreococcus mediterraneus</name>
    <dbReference type="NCBI Taxonomy" id="1486918"/>
    <lineage>
        <taxon>Eukaryota</taxon>
        <taxon>Viridiplantae</taxon>
        <taxon>Chlorophyta</taxon>
        <taxon>Mamiellophyceae</taxon>
        <taxon>Mamiellales</taxon>
        <taxon>Bathycoccaceae</taxon>
        <taxon>Ostreococcus</taxon>
    </lineage>
</organism>
<dbReference type="GO" id="GO:0047545">
    <property type="term" value="F:(S)-2-hydroxyglutarate dehydrogenase activity"/>
    <property type="evidence" value="ECO:0007669"/>
    <property type="project" value="UniProtKB-EC"/>
</dbReference>
<dbReference type="EMBL" id="HBEW01003953">
    <property type="protein sequence ID" value="CAD8581390.1"/>
    <property type="molecule type" value="Transcribed_RNA"/>
</dbReference>
<comment type="catalytic activity">
    <reaction evidence="5">
        <text>(S)-2-hydroxyglutarate + A = 2-oxoglutarate + AH2</text>
        <dbReference type="Rhea" id="RHEA:21252"/>
        <dbReference type="ChEBI" id="CHEBI:13193"/>
        <dbReference type="ChEBI" id="CHEBI:16782"/>
        <dbReference type="ChEBI" id="CHEBI:16810"/>
        <dbReference type="ChEBI" id="CHEBI:17499"/>
        <dbReference type="EC" id="1.1.99.2"/>
    </reaction>
</comment>
<proteinExistence type="inferred from homology"/>
<dbReference type="Gene3D" id="3.30.9.10">
    <property type="entry name" value="D-Amino Acid Oxidase, subunit A, domain 2"/>
    <property type="match status" value="1"/>
</dbReference>
<evidence type="ECO:0000259" key="9">
    <source>
        <dbReference type="Pfam" id="PF01266"/>
    </source>
</evidence>
<dbReference type="PANTHER" id="PTHR43104">
    <property type="entry name" value="L-2-HYDROXYGLUTARATE DEHYDROGENASE, MITOCHONDRIAL"/>
    <property type="match status" value="1"/>
</dbReference>
<name>A0A6U0B6F8_9CHLO</name>
<comment type="cofactor">
    <cofactor evidence="1">
        <name>FAD</name>
        <dbReference type="ChEBI" id="CHEBI:57692"/>
    </cofactor>
</comment>
<dbReference type="InterPro" id="IPR036188">
    <property type="entry name" value="FAD/NAD-bd_sf"/>
</dbReference>
<keyword evidence="3" id="KW-0274">FAD</keyword>
<evidence type="ECO:0000256" key="3">
    <source>
        <dbReference type="ARBA" id="ARBA00022827"/>
    </source>
</evidence>
<feature type="domain" description="FAD dependent oxidoreductase" evidence="9">
    <location>
        <begin position="51"/>
        <end position="419"/>
    </location>
</feature>
<evidence type="ECO:0000256" key="8">
    <source>
        <dbReference type="ARBA" id="ARBA00041137"/>
    </source>
</evidence>
<gene>
    <name evidence="10" type="ORF">OMED0929_LOCUS3312</name>
</gene>
<keyword evidence="2" id="KW-0285">Flavoprotein</keyword>
<keyword evidence="4" id="KW-0560">Oxidoreductase</keyword>
<protein>
    <recommendedName>
        <fullName evidence="8">L-2-hydroxyglutarate dehydrogenase, mitochondrial</fullName>
        <ecNumber evidence="7">1.1.99.2</ecNumber>
    </recommendedName>
</protein>
<dbReference type="AlphaFoldDB" id="A0A6U0B6F8"/>
<evidence type="ECO:0000313" key="10">
    <source>
        <dbReference type="EMBL" id="CAD8581390.1"/>
    </source>
</evidence>
<reference evidence="10" key="1">
    <citation type="submission" date="2021-01" db="EMBL/GenBank/DDBJ databases">
        <authorList>
            <person name="Corre E."/>
            <person name="Pelletier E."/>
            <person name="Niang G."/>
            <person name="Scheremetjew M."/>
            <person name="Finn R."/>
            <person name="Kale V."/>
            <person name="Holt S."/>
            <person name="Cochrane G."/>
            <person name="Meng A."/>
            <person name="Brown T."/>
            <person name="Cohen L."/>
        </authorList>
    </citation>
    <scope>NUCLEOTIDE SEQUENCE</scope>
    <source>
        <strain evidence="10">Clade-D-RCC2572</strain>
    </source>
</reference>
<dbReference type="EC" id="1.1.99.2" evidence="7"/>
<evidence type="ECO:0000256" key="6">
    <source>
        <dbReference type="ARBA" id="ARBA00037941"/>
    </source>
</evidence>
<evidence type="ECO:0000256" key="4">
    <source>
        <dbReference type="ARBA" id="ARBA00023002"/>
    </source>
</evidence>
<dbReference type="PANTHER" id="PTHR43104:SF4">
    <property type="entry name" value="L-2-HYDROXYGLUTARATE DEHYDROGENASE, MITOCHONDRIAL"/>
    <property type="match status" value="1"/>
</dbReference>
<dbReference type="Gene3D" id="3.50.50.60">
    <property type="entry name" value="FAD/NAD(P)-binding domain"/>
    <property type="match status" value="1"/>
</dbReference>
<dbReference type="InterPro" id="IPR006076">
    <property type="entry name" value="FAD-dep_OxRdtase"/>
</dbReference>
<accession>A0A6U0B6F8</accession>
<evidence type="ECO:0000256" key="5">
    <source>
        <dbReference type="ARBA" id="ARBA00036066"/>
    </source>
</evidence>
<dbReference type="Pfam" id="PF01266">
    <property type="entry name" value="DAO"/>
    <property type="match status" value="1"/>
</dbReference>
<evidence type="ECO:0000256" key="2">
    <source>
        <dbReference type="ARBA" id="ARBA00022630"/>
    </source>
</evidence>
<comment type="similarity">
    <text evidence="6">Belongs to the L2HGDH family.</text>
</comment>
<dbReference type="SUPFAM" id="SSF51905">
    <property type="entry name" value="FAD/NAD(P)-binding domain"/>
    <property type="match status" value="1"/>
</dbReference>
<evidence type="ECO:0000256" key="7">
    <source>
        <dbReference type="ARBA" id="ARBA00038878"/>
    </source>
</evidence>